<dbReference type="Proteomes" id="UP000276309">
    <property type="component" value="Chromosome"/>
</dbReference>
<dbReference type="InterPro" id="IPR029044">
    <property type="entry name" value="Nucleotide-diphossugar_trans"/>
</dbReference>
<dbReference type="EMBL" id="CP032050">
    <property type="protein sequence ID" value="AYN66682.1"/>
    <property type="molecule type" value="Genomic_DNA"/>
</dbReference>
<dbReference type="Gene3D" id="3.90.550.10">
    <property type="entry name" value="Spore Coat Polysaccharide Biosynthesis Protein SpsA, Chain A"/>
    <property type="match status" value="1"/>
</dbReference>
<accession>A0A3G2L351</accession>
<dbReference type="RefSeq" id="WP_121847734.1">
    <property type="nucleotide sequence ID" value="NZ_CP032050.1"/>
</dbReference>
<gene>
    <name evidence="1" type="ORF">D1013_04430</name>
</gene>
<reference evidence="1 2" key="1">
    <citation type="submission" date="2018-08" db="EMBL/GenBank/DDBJ databases">
        <title>The reduced genetic potential of extracellular carbohydrate catabolism in Euzebyella marina RN62, a Flavobacteriia bacterium isolated from the hadal water.</title>
        <authorList>
            <person name="Xue C."/>
        </authorList>
    </citation>
    <scope>NUCLEOTIDE SEQUENCE [LARGE SCALE GENOMIC DNA]</scope>
    <source>
        <strain evidence="1 2">RN62</strain>
    </source>
</reference>
<dbReference type="AlphaFoldDB" id="A0A3G2L351"/>
<sequence>MKTPLLFITFNRPDTTAKVFEKIKNLKPKKLFISSDGPRNYVEGEFEKVMTCREMFKKENIDWDCEVKRLYYDENKGCALAVSDSITKSFELVDELIILEDDVIPHPSFFTFCSKMLNQYRDNHKVMHISGTRWNPEFEVGKGDHFFSLIGHIWGWATWKRAWKKYDYDLKDLPQFEKDKSLQKLYQSKSISKFWLKNFHSVNMPNKKTWDYQWQFSIFFNEGLAVVPAVNLTSNIGTQGVHYQGEATEHHFQETFSWEEQPDIFVNIKVNMEYEKYHMRKRFMKKPPLSKRIRDKVRRTIARP</sequence>
<dbReference type="OrthoDB" id="9785375at2"/>
<protein>
    <recommendedName>
        <fullName evidence="3">Nucleotide-diphospho-sugar transferase</fullName>
    </recommendedName>
</protein>
<organism evidence="1 2">
    <name type="scientific">Euzebyella marina</name>
    <dbReference type="NCBI Taxonomy" id="1761453"/>
    <lineage>
        <taxon>Bacteria</taxon>
        <taxon>Pseudomonadati</taxon>
        <taxon>Bacteroidota</taxon>
        <taxon>Flavobacteriia</taxon>
        <taxon>Flavobacteriales</taxon>
        <taxon>Flavobacteriaceae</taxon>
        <taxon>Euzebyella</taxon>
    </lineage>
</organism>
<keyword evidence="2" id="KW-1185">Reference proteome</keyword>
<evidence type="ECO:0008006" key="3">
    <source>
        <dbReference type="Google" id="ProtNLM"/>
    </source>
</evidence>
<evidence type="ECO:0000313" key="1">
    <source>
        <dbReference type="EMBL" id="AYN66682.1"/>
    </source>
</evidence>
<dbReference type="KEGG" id="emar:D1013_04430"/>
<evidence type="ECO:0000313" key="2">
    <source>
        <dbReference type="Proteomes" id="UP000276309"/>
    </source>
</evidence>
<proteinExistence type="predicted"/>
<name>A0A3G2L351_9FLAO</name>
<dbReference type="SUPFAM" id="SSF53448">
    <property type="entry name" value="Nucleotide-diphospho-sugar transferases"/>
    <property type="match status" value="1"/>
</dbReference>